<keyword evidence="3 6" id="KW-0315">Glutamine amidotransferase</keyword>
<keyword evidence="4 6" id="KW-0456">Lyase</keyword>
<comment type="pathway">
    <text evidence="6">Cofactor biosynthesis; pyridoxal 5'-phosphate biosynthesis.</text>
</comment>
<dbReference type="GO" id="GO:0036381">
    <property type="term" value="F:pyridoxal 5'-phosphate synthase (glutamine hydrolysing) activity"/>
    <property type="evidence" value="ECO:0007669"/>
    <property type="project" value="UniProtKB-UniRule"/>
</dbReference>
<dbReference type="EC" id="4.3.3.6" evidence="6"/>
<evidence type="ECO:0000256" key="4">
    <source>
        <dbReference type="ARBA" id="ARBA00023239"/>
    </source>
</evidence>
<dbReference type="AlphaFoldDB" id="A0A7C1E1S4"/>
<comment type="subunit">
    <text evidence="6">In the presence of PdxS, forms a dodecamer of heterodimers. Only shows activity in the heterodimer.</text>
</comment>
<evidence type="ECO:0000256" key="8">
    <source>
        <dbReference type="PIRSR" id="PIRSR005639-2"/>
    </source>
</evidence>
<dbReference type="EC" id="3.5.1.2" evidence="6"/>
<dbReference type="PROSITE" id="PS51273">
    <property type="entry name" value="GATASE_TYPE_1"/>
    <property type="match status" value="1"/>
</dbReference>
<evidence type="ECO:0000256" key="1">
    <source>
        <dbReference type="ARBA" id="ARBA00008345"/>
    </source>
</evidence>
<evidence type="ECO:0000256" key="3">
    <source>
        <dbReference type="ARBA" id="ARBA00022962"/>
    </source>
</evidence>
<comment type="caution">
    <text evidence="9">The sequence shown here is derived from an EMBL/GenBank/DDBJ whole genome shotgun (WGS) entry which is preliminary data.</text>
</comment>
<dbReference type="Pfam" id="PF01174">
    <property type="entry name" value="SNO"/>
    <property type="match status" value="1"/>
</dbReference>
<dbReference type="PROSITE" id="PS01236">
    <property type="entry name" value="PDXT_SNO_1"/>
    <property type="match status" value="1"/>
</dbReference>
<dbReference type="InterPro" id="IPR021196">
    <property type="entry name" value="PdxT/SNO_CS"/>
</dbReference>
<name>A0A7C1E1S4_9CREN</name>
<dbReference type="PROSITE" id="PS51130">
    <property type="entry name" value="PDXT_SNO_2"/>
    <property type="match status" value="1"/>
</dbReference>
<feature type="active site" description="Charge relay system" evidence="6 7">
    <location>
        <position position="180"/>
    </location>
</feature>
<dbReference type="GO" id="GO:0005829">
    <property type="term" value="C:cytosol"/>
    <property type="evidence" value="ECO:0007669"/>
    <property type="project" value="TreeGrafter"/>
</dbReference>
<gene>
    <name evidence="6 9" type="primary">pdxT</name>
    <name evidence="9" type="ORF">ENO04_00015</name>
</gene>
<feature type="binding site" evidence="6 8">
    <location>
        <position position="112"/>
    </location>
    <ligand>
        <name>L-glutamine</name>
        <dbReference type="ChEBI" id="CHEBI:58359"/>
    </ligand>
</feature>
<keyword evidence="2 6" id="KW-0378">Hydrolase</keyword>
<dbReference type="Gene3D" id="3.40.50.880">
    <property type="match status" value="1"/>
</dbReference>
<accession>A0A7C1E1S4</accession>
<evidence type="ECO:0000256" key="5">
    <source>
        <dbReference type="ARBA" id="ARBA00049534"/>
    </source>
</evidence>
<dbReference type="PANTHER" id="PTHR31559">
    <property type="entry name" value="PYRIDOXAL 5'-PHOSPHATE SYNTHASE SUBUNIT SNO"/>
    <property type="match status" value="1"/>
</dbReference>
<dbReference type="UniPathway" id="UPA00245"/>
<comment type="similarity">
    <text evidence="1 6">Belongs to the glutaminase PdxT/SNO family.</text>
</comment>
<evidence type="ECO:0000313" key="9">
    <source>
        <dbReference type="EMBL" id="HDS10002.1"/>
    </source>
</evidence>
<dbReference type="GO" id="GO:0008614">
    <property type="term" value="P:pyridoxine metabolic process"/>
    <property type="evidence" value="ECO:0007669"/>
    <property type="project" value="TreeGrafter"/>
</dbReference>
<evidence type="ECO:0000256" key="6">
    <source>
        <dbReference type="HAMAP-Rule" id="MF_01615"/>
    </source>
</evidence>
<dbReference type="NCBIfam" id="TIGR03800">
    <property type="entry name" value="PLP_synth_Pdx2"/>
    <property type="match status" value="1"/>
</dbReference>
<dbReference type="SUPFAM" id="SSF52317">
    <property type="entry name" value="Class I glutamine amidotransferase-like"/>
    <property type="match status" value="1"/>
</dbReference>
<keyword evidence="6" id="KW-0663">Pyridoxal phosphate</keyword>
<feature type="binding site" evidence="6 8">
    <location>
        <begin position="139"/>
        <end position="140"/>
    </location>
    <ligand>
        <name>L-glutamine</name>
        <dbReference type="ChEBI" id="CHEBI:58359"/>
    </ligand>
</feature>
<dbReference type="InterPro" id="IPR002161">
    <property type="entry name" value="PdxT/SNO"/>
</dbReference>
<evidence type="ECO:0000256" key="2">
    <source>
        <dbReference type="ARBA" id="ARBA00022801"/>
    </source>
</evidence>
<dbReference type="CDD" id="cd01749">
    <property type="entry name" value="GATase1_PB"/>
    <property type="match status" value="1"/>
</dbReference>
<dbReference type="GO" id="GO:0042823">
    <property type="term" value="P:pyridoxal phosphate biosynthetic process"/>
    <property type="evidence" value="ECO:0007669"/>
    <property type="project" value="UniProtKB-UniRule"/>
</dbReference>
<comment type="catalytic activity">
    <reaction evidence="6">
        <text>aldehydo-D-ribose 5-phosphate + D-glyceraldehyde 3-phosphate + L-glutamine = pyridoxal 5'-phosphate + L-glutamate + phosphate + 3 H2O + H(+)</text>
        <dbReference type="Rhea" id="RHEA:31507"/>
        <dbReference type="ChEBI" id="CHEBI:15377"/>
        <dbReference type="ChEBI" id="CHEBI:15378"/>
        <dbReference type="ChEBI" id="CHEBI:29985"/>
        <dbReference type="ChEBI" id="CHEBI:43474"/>
        <dbReference type="ChEBI" id="CHEBI:58273"/>
        <dbReference type="ChEBI" id="CHEBI:58359"/>
        <dbReference type="ChEBI" id="CHEBI:59776"/>
        <dbReference type="ChEBI" id="CHEBI:597326"/>
        <dbReference type="EC" id="4.3.3.6"/>
    </reaction>
</comment>
<dbReference type="PIRSF" id="PIRSF005639">
    <property type="entry name" value="Glut_amidoT_SNO"/>
    <property type="match status" value="1"/>
</dbReference>
<sequence length="199" mass="21438">MVRVGVLALQGDFLEHVQILRELDGVEVLAVKRADDLSSVDALIIPGGESTTIGSLIVARGLADKIASLAESGTPIMGTCAGAILLAKSVSDKTVGPTDQFTLKLMNIEVVRNAFGRQRESFIADVDIDEIGRVRAAFIRAPEIKNAWPPARITGFIDYPGMGRVGVSAKQDSMLALAFHPEITGEKKVYEYFLRLVKA</sequence>
<dbReference type="GO" id="GO:0006543">
    <property type="term" value="P:L-glutamine catabolic process"/>
    <property type="evidence" value="ECO:0007669"/>
    <property type="project" value="UniProtKB-UniRule"/>
</dbReference>
<reference evidence="9" key="1">
    <citation type="journal article" date="2020" name="mSystems">
        <title>Genome- and Community-Level Interaction Insights into Carbon Utilization and Element Cycling Functions of Hydrothermarchaeota in Hydrothermal Sediment.</title>
        <authorList>
            <person name="Zhou Z."/>
            <person name="Liu Y."/>
            <person name="Xu W."/>
            <person name="Pan J."/>
            <person name="Luo Z.H."/>
            <person name="Li M."/>
        </authorList>
    </citation>
    <scope>NUCLEOTIDE SEQUENCE [LARGE SCALE GENOMIC DNA]</scope>
    <source>
        <strain evidence="9">SpSt-123</strain>
    </source>
</reference>
<dbReference type="HAMAP" id="MF_01615">
    <property type="entry name" value="PdxT"/>
    <property type="match status" value="1"/>
</dbReference>
<dbReference type="GO" id="GO:1903600">
    <property type="term" value="C:glutaminase complex"/>
    <property type="evidence" value="ECO:0007669"/>
    <property type="project" value="TreeGrafter"/>
</dbReference>
<feature type="active site" description="Charge relay system" evidence="6 7">
    <location>
        <position position="182"/>
    </location>
</feature>
<evidence type="ECO:0000256" key="7">
    <source>
        <dbReference type="PIRSR" id="PIRSR005639-1"/>
    </source>
</evidence>
<proteinExistence type="inferred from homology"/>
<dbReference type="PANTHER" id="PTHR31559:SF0">
    <property type="entry name" value="PYRIDOXAL 5'-PHOSPHATE SYNTHASE SUBUNIT SNO1-RELATED"/>
    <property type="match status" value="1"/>
</dbReference>
<feature type="binding site" evidence="6 8">
    <location>
        <begin position="48"/>
        <end position="50"/>
    </location>
    <ligand>
        <name>L-glutamine</name>
        <dbReference type="ChEBI" id="CHEBI:58359"/>
    </ligand>
</feature>
<dbReference type="EMBL" id="DSDY01000001">
    <property type="protein sequence ID" value="HDS10002.1"/>
    <property type="molecule type" value="Genomic_DNA"/>
</dbReference>
<comment type="catalytic activity">
    <reaction evidence="5 6">
        <text>L-glutamine + H2O = L-glutamate + NH4(+)</text>
        <dbReference type="Rhea" id="RHEA:15889"/>
        <dbReference type="ChEBI" id="CHEBI:15377"/>
        <dbReference type="ChEBI" id="CHEBI:28938"/>
        <dbReference type="ChEBI" id="CHEBI:29985"/>
        <dbReference type="ChEBI" id="CHEBI:58359"/>
        <dbReference type="EC" id="3.5.1.2"/>
    </reaction>
</comment>
<organism evidence="9">
    <name type="scientific">Fervidicoccus fontis</name>
    <dbReference type="NCBI Taxonomy" id="683846"/>
    <lineage>
        <taxon>Archaea</taxon>
        <taxon>Thermoproteota</taxon>
        <taxon>Thermoprotei</taxon>
        <taxon>Fervidicoccales</taxon>
        <taxon>Fervidicoccaceae</taxon>
        <taxon>Fervidicoccus</taxon>
    </lineage>
</organism>
<dbReference type="InterPro" id="IPR029062">
    <property type="entry name" value="Class_I_gatase-like"/>
</dbReference>
<protein>
    <recommendedName>
        <fullName evidence="6">Pyridoxal 5'-phosphate synthase subunit PdxT</fullName>
        <ecNumber evidence="6">4.3.3.6</ecNumber>
    </recommendedName>
    <alternativeName>
        <fullName evidence="6">Pdx2</fullName>
    </alternativeName>
    <alternativeName>
        <fullName evidence="6">Pyridoxal 5'-phosphate synthase glutaminase subunit</fullName>
        <ecNumber evidence="6">3.5.1.2</ecNumber>
    </alternativeName>
</protein>
<comment type="function">
    <text evidence="6">Catalyzes the hydrolysis of glutamine to glutamate and ammonia as part of the biosynthesis of pyridoxal 5'-phosphate. The resulting ammonia molecule is channeled to the active site of PdxS.</text>
</comment>
<dbReference type="GO" id="GO:0004359">
    <property type="term" value="F:glutaminase activity"/>
    <property type="evidence" value="ECO:0007669"/>
    <property type="project" value="UniProtKB-UniRule"/>
</dbReference>
<feature type="active site" description="Nucleophile" evidence="6 7">
    <location>
        <position position="80"/>
    </location>
</feature>